<dbReference type="GO" id="GO:0003964">
    <property type="term" value="F:RNA-directed DNA polymerase activity"/>
    <property type="evidence" value="ECO:0007669"/>
    <property type="project" value="UniProtKB-KW"/>
</dbReference>
<dbReference type="PANTHER" id="PTHR24559:SF444">
    <property type="entry name" value="REVERSE TRANSCRIPTASE DOMAIN-CONTAINING PROTEIN"/>
    <property type="match status" value="1"/>
</dbReference>
<dbReference type="Pfam" id="PF00078">
    <property type="entry name" value="RVT_1"/>
    <property type="match status" value="1"/>
</dbReference>
<protein>
    <submittedName>
        <fullName evidence="9">Retrovirus-related Pol polyprotein from transposon</fullName>
    </submittedName>
</protein>
<dbReference type="GO" id="GO:0004519">
    <property type="term" value="F:endonuclease activity"/>
    <property type="evidence" value="ECO:0007669"/>
    <property type="project" value="UniProtKB-KW"/>
</dbReference>
<evidence type="ECO:0000256" key="1">
    <source>
        <dbReference type="ARBA" id="ARBA00022670"/>
    </source>
</evidence>
<reference evidence="9" key="2">
    <citation type="journal article" date="2024" name="Plant">
        <title>Genomic evolution and insights into agronomic trait innovations of Sesamum species.</title>
        <authorList>
            <person name="Miao H."/>
            <person name="Wang L."/>
            <person name="Qu L."/>
            <person name="Liu H."/>
            <person name="Sun Y."/>
            <person name="Le M."/>
            <person name="Wang Q."/>
            <person name="Wei S."/>
            <person name="Zheng Y."/>
            <person name="Lin W."/>
            <person name="Duan Y."/>
            <person name="Cao H."/>
            <person name="Xiong S."/>
            <person name="Wang X."/>
            <person name="Wei L."/>
            <person name="Li C."/>
            <person name="Ma Q."/>
            <person name="Ju M."/>
            <person name="Zhao R."/>
            <person name="Li G."/>
            <person name="Mu C."/>
            <person name="Tian Q."/>
            <person name="Mei H."/>
            <person name="Zhang T."/>
            <person name="Gao T."/>
            <person name="Zhang H."/>
        </authorList>
    </citation>
    <scope>NUCLEOTIDE SEQUENCE</scope>
    <source>
        <strain evidence="9">KEN1</strain>
    </source>
</reference>
<dbReference type="AlphaFoldDB" id="A0AAW2YBS7"/>
<evidence type="ECO:0000256" key="6">
    <source>
        <dbReference type="ARBA" id="ARBA00022801"/>
    </source>
</evidence>
<evidence type="ECO:0000256" key="4">
    <source>
        <dbReference type="ARBA" id="ARBA00022722"/>
    </source>
</evidence>
<keyword evidence="6" id="KW-0378">Hydrolase</keyword>
<accession>A0AAW2YBS7</accession>
<dbReference type="GO" id="GO:0008233">
    <property type="term" value="F:peptidase activity"/>
    <property type="evidence" value="ECO:0007669"/>
    <property type="project" value="UniProtKB-KW"/>
</dbReference>
<keyword evidence="3" id="KW-0548">Nucleotidyltransferase</keyword>
<dbReference type="GO" id="GO:0006508">
    <property type="term" value="P:proteolysis"/>
    <property type="evidence" value="ECO:0007669"/>
    <property type="project" value="UniProtKB-KW"/>
</dbReference>
<feature type="domain" description="Reverse transcriptase" evidence="8">
    <location>
        <begin position="103"/>
        <end position="282"/>
    </location>
</feature>
<keyword evidence="2" id="KW-0808">Transferase</keyword>
<comment type="caution">
    <text evidence="9">The sequence shown here is derived from an EMBL/GenBank/DDBJ whole genome shotgun (WGS) entry which is preliminary data.</text>
</comment>
<keyword evidence="1" id="KW-0645">Protease</keyword>
<keyword evidence="7" id="KW-0695">RNA-directed DNA polymerase</keyword>
<dbReference type="FunFam" id="3.10.10.10:FF:000007">
    <property type="entry name" value="Retrovirus-related Pol polyprotein from transposon 17.6-like Protein"/>
    <property type="match status" value="1"/>
</dbReference>
<evidence type="ECO:0000256" key="5">
    <source>
        <dbReference type="ARBA" id="ARBA00022759"/>
    </source>
</evidence>
<evidence type="ECO:0000256" key="3">
    <source>
        <dbReference type="ARBA" id="ARBA00022695"/>
    </source>
</evidence>
<evidence type="ECO:0000313" key="9">
    <source>
        <dbReference type="EMBL" id="KAL0463318.1"/>
    </source>
</evidence>
<keyword evidence="5" id="KW-0255">Endonuclease</keyword>
<dbReference type="InterPro" id="IPR000477">
    <property type="entry name" value="RT_dom"/>
</dbReference>
<dbReference type="CDD" id="cd01647">
    <property type="entry name" value="RT_LTR"/>
    <property type="match status" value="1"/>
</dbReference>
<evidence type="ECO:0000259" key="8">
    <source>
        <dbReference type="PROSITE" id="PS50878"/>
    </source>
</evidence>
<proteinExistence type="predicted"/>
<dbReference type="Gene3D" id="3.10.10.10">
    <property type="entry name" value="HIV Type 1 Reverse Transcriptase, subunit A, domain 1"/>
    <property type="match status" value="1"/>
</dbReference>
<evidence type="ECO:0000256" key="2">
    <source>
        <dbReference type="ARBA" id="ARBA00022679"/>
    </source>
</evidence>
<organism evidence="9">
    <name type="scientific">Sesamum latifolium</name>
    <dbReference type="NCBI Taxonomy" id="2727402"/>
    <lineage>
        <taxon>Eukaryota</taxon>
        <taxon>Viridiplantae</taxon>
        <taxon>Streptophyta</taxon>
        <taxon>Embryophyta</taxon>
        <taxon>Tracheophyta</taxon>
        <taxon>Spermatophyta</taxon>
        <taxon>Magnoliopsida</taxon>
        <taxon>eudicotyledons</taxon>
        <taxon>Gunneridae</taxon>
        <taxon>Pentapetalae</taxon>
        <taxon>asterids</taxon>
        <taxon>lamiids</taxon>
        <taxon>Lamiales</taxon>
        <taxon>Pedaliaceae</taxon>
        <taxon>Sesamum</taxon>
    </lineage>
</organism>
<dbReference type="PROSITE" id="PS50878">
    <property type="entry name" value="RT_POL"/>
    <property type="match status" value="1"/>
</dbReference>
<sequence>MVRRDTAYLNVPYLIRTTRTPTPRASIMKPNQRGNLPKGNARAFAMTQEQADHTEDVVTGPPPDREIDFKINLIPRAPPIFKVPYRIAPAELTEFKTQLQELLDKKQIRPSVSPWGAPLLFVKKKDGSLRLCIDYREVNRVTIKNKYPLPQIDYLFDQLKGAKIFSKIDLRSRYHQLKIKTDDIPKTAFRTRYEHYEFLVMPFGLTNAPATFMNLMNRVFKQHLNKFGVVFIDDILVYSPSEQEHEEHLMVVLQTLREKQLYAKLSKCEFWLKSVAFLGHIISEKGVTMDPKKVEAIVDWPRPMNVGEVRSFVGLAGYYKKFIEGFSKIAMPLTRLTQKRVKLNGIQLVRGVLLN</sequence>
<dbReference type="EMBL" id="JACGWN010000001">
    <property type="protein sequence ID" value="KAL0463318.1"/>
    <property type="molecule type" value="Genomic_DNA"/>
</dbReference>
<dbReference type="InterPro" id="IPR043502">
    <property type="entry name" value="DNA/RNA_pol_sf"/>
</dbReference>
<dbReference type="InterPro" id="IPR043128">
    <property type="entry name" value="Rev_trsase/Diguanyl_cyclase"/>
</dbReference>
<dbReference type="Gene3D" id="3.30.70.270">
    <property type="match status" value="2"/>
</dbReference>
<keyword evidence="4" id="KW-0540">Nuclease</keyword>
<dbReference type="SUPFAM" id="SSF56672">
    <property type="entry name" value="DNA/RNA polymerases"/>
    <property type="match status" value="1"/>
</dbReference>
<evidence type="ECO:0000256" key="7">
    <source>
        <dbReference type="ARBA" id="ARBA00022918"/>
    </source>
</evidence>
<gene>
    <name evidence="9" type="ORF">Slati_0219400</name>
</gene>
<dbReference type="InterPro" id="IPR053134">
    <property type="entry name" value="RNA-dir_DNA_polymerase"/>
</dbReference>
<dbReference type="PANTHER" id="PTHR24559">
    <property type="entry name" value="TRANSPOSON TY3-I GAG-POL POLYPROTEIN"/>
    <property type="match status" value="1"/>
</dbReference>
<name>A0AAW2YBS7_9LAMI</name>
<reference evidence="9" key="1">
    <citation type="submission" date="2020-06" db="EMBL/GenBank/DDBJ databases">
        <authorList>
            <person name="Li T."/>
            <person name="Hu X."/>
            <person name="Zhang T."/>
            <person name="Song X."/>
            <person name="Zhang H."/>
            <person name="Dai N."/>
            <person name="Sheng W."/>
            <person name="Hou X."/>
            <person name="Wei L."/>
        </authorList>
    </citation>
    <scope>NUCLEOTIDE SEQUENCE</scope>
    <source>
        <strain evidence="9">KEN1</strain>
        <tissue evidence="9">Leaf</tissue>
    </source>
</reference>